<keyword evidence="2" id="KW-0472">Membrane</keyword>
<dbReference type="PRINTS" id="PR01217">
    <property type="entry name" value="PRICHEXTENSN"/>
</dbReference>
<keyword evidence="2" id="KW-0812">Transmembrane</keyword>
<dbReference type="PANTHER" id="PTHR36489:SF2">
    <property type="entry name" value="APPLE DOMAIN-CONTAINING PROTEIN"/>
    <property type="match status" value="1"/>
</dbReference>
<dbReference type="Gene3D" id="2.60.40.10">
    <property type="entry name" value="Immunoglobulins"/>
    <property type="match status" value="1"/>
</dbReference>
<dbReference type="RefSeq" id="WP_103237446.1">
    <property type="nucleotide sequence ID" value="NZ_JANJZD010000008.1"/>
</dbReference>
<keyword evidence="5" id="KW-1185">Reference proteome</keyword>
<dbReference type="Pfam" id="PF01345">
    <property type="entry name" value="DUF11"/>
    <property type="match status" value="1"/>
</dbReference>
<dbReference type="PANTHER" id="PTHR36489">
    <property type="entry name" value="PROTEIN-COUPLED RECEPTOR GPR1, PUTATIVE-RELATED"/>
    <property type="match status" value="1"/>
</dbReference>
<evidence type="ECO:0000313" key="4">
    <source>
        <dbReference type="EMBL" id="SOY27297.1"/>
    </source>
</evidence>
<dbReference type="AlphaFoldDB" id="A0A2K4ZA08"/>
<proteinExistence type="predicted"/>
<evidence type="ECO:0000259" key="3">
    <source>
        <dbReference type="Pfam" id="PF01345"/>
    </source>
</evidence>
<name>A0A2K4ZA08_9FIRM</name>
<dbReference type="NCBIfam" id="TIGR01451">
    <property type="entry name" value="B_ant_repeat"/>
    <property type="match status" value="1"/>
</dbReference>
<organism evidence="4 5">
    <name type="scientific">Acetatifactor muris</name>
    <dbReference type="NCBI Taxonomy" id="879566"/>
    <lineage>
        <taxon>Bacteria</taxon>
        <taxon>Bacillati</taxon>
        <taxon>Bacillota</taxon>
        <taxon>Clostridia</taxon>
        <taxon>Lachnospirales</taxon>
        <taxon>Lachnospiraceae</taxon>
        <taxon>Acetatifactor</taxon>
    </lineage>
</organism>
<dbReference type="OrthoDB" id="9788327at2"/>
<gene>
    <name evidence="4" type="primary">fhaB</name>
    <name evidence="4" type="ORF">AMURIS_00001</name>
</gene>
<dbReference type="InterPro" id="IPR013783">
    <property type="entry name" value="Ig-like_fold"/>
</dbReference>
<feature type="transmembrane region" description="Helical" evidence="2">
    <location>
        <begin position="823"/>
        <end position="843"/>
    </location>
</feature>
<dbReference type="Proteomes" id="UP000236311">
    <property type="component" value="Unassembled WGS sequence"/>
</dbReference>
<protein>
    <submittedName>
        <fullName evidence="4">Filamentous hemagglutinin</fullName>
    </submittedName>
</protein>
<evidence type="ECO:0000256" key="2">
    <source>
        <dbReference type="SAM" id="Phobius"/>
    </source>
</evidence>
<feature type="transmembrane region" description="Helical" evidence="2">
    <location>
        <begin position="738"/>
        <end position="762"/>
    </location>
</feature>
<dbReference type="InterPro" id="IPR001434">
    <property type="entry name" value="OmcB-like_DUF11"/>
</dbReference>
<feature type="transmembrane region" description="Helical" evidence="2">
    <location>
        <begin position="792"/>
        <end position="811"/>
    </location>
</feature>
<evidence type="ECO:0000256" key="1">
    <source>
        <dbReference type="SAM" id="MobiDB-lite"/>
    </source>
</evidence>
<keyword evidence="2" id="KW-1133">Transmembrane helix</keyword>
<feature type="domain" description="DUF11" evidence="3">
    <location>
        <begin position="328"/>
        <end position="429"/>
    </location>
</feature>
<dbReference type="EMBL" id="OFSM01000001">
    <property type="protein sequence ID" value="SOY27297.1"/>
    <property type="molecule type" value="Genomic_DNA"/>
</dbReference>
<sequence>MKFKKNLGRSVFALLLVLLFGFSSITAFSMERSEDWNETEINSPVLYEMKGGTAEETEPDSTGAGNADICEKRIVETKEMTFKKIFVGLKEIPQNFSIQWEVICDSPTEGMLAACETLTLDNAEKVEVNTGTVTWKVPYFYNKGESSRITITENCDVDGYIYSAEPSSGKADGNVIILSVGSIASGVTRSVTNTYKEDDSKEIVLEKVRTSKLGTSSKPAQAGDLITWDIRISNISRYSACRVTLTDTAMEDVILEYEGRTGTGRLVAEVPARETITVKASHILTKDDYDKAKQNVLERVYNVVSGEGDGVERHTAMDDGTEMAVPELTVNKEAQRKIVEAGETVVYTVTVTNKSRLDARKVTVTDYLPKGLVLMMAELNNEKIEPKDGVYQIGKIEAGSEAILKLTVRIDRDFEADEVTNTVMVDFENCEGEKPSDSETIIVLEPAGGSQDGNRTPEPDNTEHPDERNCTVIWVSGYDDTIYQTEENLEREEIPKKHPADPIRDGFAFVGWDIGEPDEKGNIIVTAQWQEIVVPEATPTPEPTAEPTPEPTTEPEATPTPEPTAEPSPEPTTEPEATPTPELTAEPTPEPTAEPTPEPTAEPTPKPTAEPTSEPTAEPTPEPTTEPEATPTPKPTAEPTPKPTAEPTPEPTPERQSAIPLTPVWTIPPAETILPVKAQIVPVEPTVSDMPAAEKQPVESAILYEEPVSMPAPAEESESSDIGDRNIPLAGRESGSPAWALLNLILTILTAIISLALLISYFTREGKGDEEKALKNGEEADEHENDLKRHGLIRILSILPVILAVITFILTENMRNPMIFIDRWTILMLLYMVINITLAVFAVKKREEKEEMQEEKV</sequence>
<evidence type="ECO:0000313" key="5">
    <source>
        <dbReference type="Proteomes" id="UP000236311"/>
    </source>
</evidence>
<feature type="compositionally biased region" description="Basic and acidic residues" evidence="1">
    <location>
        <begin position="455"/>
        <end position="468"/>
    </location>
</feature>
<reference evidence="4 5" key="1">
    <citation type="submission" date="2018-01" db="EMBL/GenBank/DDBJ databases">
        <authorList>
            <person name="Gaut B.S."/>
            <person name="Morton B.R."/>
            <person name="Clegg M.T."/>
            <person name="Duvall M.R."/>
        </authorList>
    </citation>
    <scope>NUCLEOTIDE SEQUENCE [LARGE SCALE GENOMIC DNA]</scope>
    <source>
        <strain evidence="4">GP69</strain>
    </source>
</reference>
<feature type="compositionally biased region" description="Low complexity" evidence="1">
    <location>
        <begin position="574"/>
        <end position="587"/>
    </location>
</feature>
<dbReference type="InterPro" id="IPR047589">
    <property type="entry name" value="DUF11_rpt"/>
</dbReference>
<feature type="compositionally biased region" description="Pro residues" evidence="1">
    <location>
        <begin position="618"/>
        <end position="651"/>
    </location>
</feature>
<feature type="compositionally biased region" description="Pro residues" evidence="1">
    <location>
        <begin position="588"/>
        <end position="608"/>
    </location>
</feature>
<feature type="region of interest" description="Disordered" evidence="1">
    <location>
        <begin position="446"/>
        <end position="468"/>
    </location>
</feature>
<accession>A0A2K4ZA08</accession>
<feature type="compositionally biased region" description="Pro residues" evidence="1">
    <location>
        <begin position="538"/>
        <end position="572"/>
    </location>
</feature>
<feature type="region of interest" description="Disordered" evidence="1">
    <location>
        <begin position="538"/>
        <end position="661"/>
    </location>
</feature>